<evidence type="ECO:0000313" key="3">
    <source>
        <dbReference type="Proteomes" id="UP001521116"/>
    </source>
</evidence>
<organism evidence="2 3">
    <name type="scientific">Neofusicoccum ribis</name>
    <dbReference type="NCBI Taxonomy" id="45134"/>
    <lineage>
        <taxon>Eukaryota</taxon>
        <taxon>Fungi</taxon>
        <taxon>Dikarya</taxon>
        <taxon>Ascomycota</taxon>
        <taxon>Pezizomycotina</taxon>
        <taxon>Dothideomycetes</taxon>
        <taxon>Dothideomycetes incertae sedis</taxon>
        <taxon>Botryosphaeriales</taxon>
        <taxon>Botryosphaeriaceae</taxon>
        <taxon>Neofusicoccum</taxon>
    </lineage>
</organism>
<feature type="region of interest" description="Disordered" evidence="1">
    <location>
        <begin position="177"/>
        <end position="252"/>
    </location>
</feature>
<name>A0ABR3SKJ9_9PEZI</name>
<gene>
    <name evidence="2" type="ORF">SLS56_008297</name>
</gene>
<dbReference type="Proteomes" id="UP001521116">
    <property type="component" value="Unassembled WGS sequence"/>
</dbReference>
<protein>
    <submittedName>
        <fullName evidence="2">Uncharacterized protein</fullName>
    </submittedName>
</protein>
<feature type="region of interest" description="Disordered" evidence="1">
    <location>
        <begin position="1"/>
        <end position="58"/>
    </location>
</feature>
<evidence type="ECO:0000313" key="2">
    <source>
        <dbReference type="EMBL" id="KAL1623356.1"/>
    </source>
</evidence>
<keyword evidence="3" id="KW-1185">Reference proteome</keyword>
<proteinExistence type="predicted"/>
<dbReference type="EMBL" id="JAJVDC020000120">
    <property type="protein sequence ID" value="KAL1623356.1"/>
    <property type="molecule type" value="Genomic_DNA"/>
</dbReference>
<sequence length="268" mass="29123">MTGGNPSVFDCLYPTQPGNLEDEELEGDLALMGVRPDGPRGPPSPRYPRVLARDPDVPDCDNVPVSNVRGDPIVEQNEILDRILAMMSDVGADDVDAARILSNMRSAVQRQDAMHLLVAHDKKVENHSRPGVSEAAKEHEIEVAVAEASHERNMVGMRKYQRNPDIVNRVVFGVNPTHKQHYGEQPTVKERAKRKKKAAKTTSAERKGTTTQKKAKSTGKEAEAVEVPSLELDSTSVPPPDSSSGQPSSQLSITSLAILAQAAELVIE</sequence>
<accession>A0ABR3SKJ9</accession>
<feature type="compositionally biased region" description="Low complexity" evidence="1">
    <location>
        <begin position="242"/>
        <end position="252"/>
    </location>
</feature>
<reference evidence="2 3" key="1">
    <citation type="submission" date="2024-02" db="EMBL/GenBank/DDBJ databases">
        <title>De novo assembly and annotation of 12 fungi associated with fruit tree decline syndrome in Ontario, Canada.</title>
        <authorList>
            <person name="Sulman M."/>
            <person name="Ellouze W."/>
            <person name="Ilyukhin E."/>
        </authorList>
    </citation>
    <scope>NUCLEOTIDE SEQUENCE [LARGE SCALE GENOMIC DNA]</scope>
    <source>
        <strain evidence="2 3">M1-105</strain>
    </source>
</reference>
<evidence type="ECO:0000256" key="1">
    <source>
        <dbReference type="SAM" id="MobiDB-lite"/>
    </source>
</evidence>
<comment type="caution">
    <text evidence="2">The sequence shown here is derived from an EMBL/GenBank/DDBJ whole genome shotgun (WGS) entry which is preliminary data.</text>
</comment>